<reference evidence="2 3" key="1">
    <citation type="submission" date="2021-03" db="EMBL/GenBank/DDBJ databases">
        <title>Leishmania (Mundinia) martiniquensis Genome sequencing and assembly.</title>
        <authorList>
            <person name="Almutairi H."/>
            <person name="Gatherer D."/>
        </authorList>
    </citation>
    <scope>NUCLEOTIDE SEQUENCE [LARGE SCALE GENOMIC DNA]</scope>
    <source>
        <strain evidence="2">LSCM1</strain>
    </source>
</reference>
<gene>
    <name evidence="2" type="ORF">LSCM1_01795</name>
</gene>
<evidence type="ECO:0000313" key="2">
    <source>
        <dbReference type="EMBL" id="KAG5470551.1"/>
    </source>
</evidence>
<evidence type="ECO:0000313" key="3">
    <source>
        <dbReference type="Proteomes" id="UP000673552"/>
    </source>
</evidence>
<protein>
    <recommendedName>
        <fullName evidence="4">Doublecortin domain-containing protein</fullName>
    </recommendedName>
</protein>
<dbReference type="OrthoDB" id="260969at2759"/>
<dbReference type="Proteomes" id="UP000673552">
    <property type="component" value="Chromosome 32"/>
</dbReference>
<dbReference type="AlphaFoldDB" id="A0A836G9A5"/>
<name>A0A836G9A5_9TRYP</name>
<organism evidence="2 3">
    <name type="scientific">Leishmania martiniquensis</name>
    <dbReference type="NCBI Taxonomy" id="1580590"/>
    <lineage>
        <taxon>Eukaryota</taxon>
        <taxon>Discoba</taxon>
        <taxon>Euglenozoa</taxon>
        <taxon>Kinetoplastea</taxon>
        <taxon>Metakinetoplastina</taxon>
        <taxon>Trypanosomatida</taxon>
        <taxon>Trypanosomatidae</taxon>
        <taxon>Leishmaniinae</taxon>
        <taxon>Leishmania</taxon>
    </lineage>
</organism>
<feature type="region of interest" description="Disordered" evidence="1">
    <location>
        <begin position="229"/>
        <end position="248"/>
    </location>
</feature>
<keyword evidence="3" id="KW-1185">Reference proteome</keyword>
<dbReference type="RefSeq" id="XP_067175944.1">
    <property type="nucleotide sequence ID" value="XM_067319395.1"/>
</dbReference>
<feature type="compositionally biased region" description="Polar residues" evidence="1">
    <location>
        <begin position="233"/>
        <end position="248"/>
    </location>
</feature>
<sequence>MDASASACCDGLITLPTAELRESLENILAAIGASERTCSEEGRALETQRQRVLLLLSKLDAVALSDTTDNREPLRRFLISPPCAETDDEGAGPLDVSAHSSEGTHARTPAFGDPRRAASAQACGVQRAFSSPPDHFCLLGNLFSQPRRRYTAVPSCTSSLCVPPSRLRSLVDEGGSDVRHDSDFDQCDALTVPPEKRHLHCSPEEEHSLFTSLGERAREWHNGPSIARRNRQANEVNPTRQLSSSRTPSAQACAQLSHRNSAATLPLSFWVNVWPCLGGTVASRARRPTRVLVQGRCRYFEDVLEKAAKLTGCQPAPHCFYTPDGCLVRDLEDLIAEHHYLLFPSGGFYRKETVPTALLWLLYKSARQLMWCS</sequence>
<comment type="caution">
    <text evidence="2">The sequence shown here is derived from an EMBL/GenBank/DDBJ whole genome shotgun (WGS) entry which is preliminary data.</text>
</comment>
<accession>A0A836G9A5</accession>
<proteinExistence type="predicted"/>
<dbReference type="KEGG" id="lmat:92511907"/>
<dbReference type="GeneID" id="92511907"/>
<dbReference type="EMBL" id="JAFEUZ010000032">
    <property type="protein sequence ID" value="KAG5470551.1"/>
    <property type="molecule type" value="Genomic_DNA"/>
</dbReference>
<evidence type="ECO:0008006" key="4">
    <source>
        <dbReference type="Google" id="ProtNLM"/>
    </source>
</evidence>
<evidence type="ECO:0000256" key="1">
    <source>
        <dbReference type="SAM" id="MobiDB-lite"/>
    </source>
</evidence>